<dbReference type="PANTHER" id="PTHR10622:SF10">
    <property type="entry name" value="HET DOMAIN-CONTAINING PROTEIN"/>
    <property type="match status" value="1"/>
</dbReference>
<evidence type="ECO:0000259" key="6">
    <source>
        <dbReference type="Pfam" id="PF26640"/>
    </source>
</evidence>
<feature type="transmembrane region" description="Helical" evidence="4">
    <location>
        <begin position="203"/>
        <end position="220"/>
    </location>
</feature>
<reference evidence="7 8" key="1">
    <citation type="submission" date="2018-11" db="EMBL/GenBank/DDBJ databases">
        <title>Genome sequence and assembly of Colletotrichum spinosum.</title>
        <authorList>
            <person name="Gan P."/>
            <person name="Shirasu K."/>
        </authorList>
    </citation>
    <scope>NUCLEOTIDE SEQUENCE [LARGE SCALE GENOMIC DNA]</scope>
    <source>
        <strain evidence="7 8">CBS 515.97</strain>
    </source>
</reference>
<protein>
    <submittedName>
        <fullName evidence="7">Vegetative incompatibility protein HET-E-1</fullName>
    </submittedName>
</protein>
<accession>A0A4R8QFH0</accession>
<feature type="repeat" description="ANK" evidence="1">
    <location>
        <begin position="908"/>
        <end position="940"/>
    </location>
</feature>
<keyword evidence="4" id="KW-0472">Membrane</keyword>
<organism evidence="7 8">
    <name type="scientific">Colletotrichum spinosum</name>
    <dbReference type="NCBI Taxonomy" id="1347390"/>
    <lineage>
        <taxon>Eukaryota</taxon>
        <taxon>Fungi</taxon>
        <taxon>Dikarya</taxon>
        <taxon>Ascomycota</taxon>
        <taxon>Pezizomycotina</taxon>
        <taxon>Sordariomycetes</taxon>
        <taxon>Hypocreomycetidae</taxon>
        <taxon>Glomerellales</taxon>
        <taxon>Glomerellaceae</taxon>
        <taxon>Colletotrichum</taxon>
        <taxon>Colletotrichum orbiculare species complex</taxon>
    </lineage>
</organism>
<dbReference type="PRINTS" id="PR01415">
    <property type="entry name" value="ANKYRIN"/>
</dbReference>
<evidence type="ECO:0000256" key="2">
    <source>
        <dbReference type="SAM" id="Coils"/>
    </source>
</evidence>
<keyword evidence="4" id="KW-1133">Transmembrane helix</keyword>
<evidence type="ECO:0000256" key="4">
    <source>
        <dbReference type="SAM" id="Phobius"/>
    </source>
</evidence>
<dbReference type="Proteomes" id="UP000295083">
    <property type="component" value="Unassembled WGS sequence"/>
</dbReference>
<dbReference type="Pfam" id="PF13637">
    <property type="entry name" value="Ank_4"/>
    <property type="match status" value="1"/>
</dbReference>
<evidence type="ECO:0000259" key="5">
    <source>
        <dbReference type="Pfam" id="PF06985"/>
    </source>
</evidence>
<dbReference type="AlphaFoldDB" id="A0A4R8QFH0"/>
<feature type="region of interest" description="Disordered" evidence="3">
    <location>
        <begin position="936"/>
        <end position="965"/>
    </location>
</feature>
<dbReference type="InterPro" id="IPR036770">
    <property type="entry name" value="Ankyrin_rpt-contain_sf"/>
</dbReference>
<feature type="repeat" description="ANK" evidence="1">
    <location>
        <begin position="809"/>
        <end position="841"/>
    </location>
</feature>
<evidence type="ECO:0000313" key="8">
    <source>
        <dbReference type="Proteomes" id="UP000295083"/>
    </source>
</evidence>
<dbReference type="Gene3D" id="1.25.40.20">
    <property type="entry name" value="Ankyrin repeat-containing domain"/>
    <property type="match status" value="1"/>
</dbReference>
<dbReference type="PANTHER" id="PTHR10622">
    <property type="entry name" value="HET DOMAIN-CONTAINING PROTEIN"/>
    <property type="match status" value="1"/>
</dbReference>
<evidence type="ECO:0000256" key="3">
    <source>
        <dbReference type="SAM" id="MobiDB-lite"/>
    </source>
</evidence>
<dbReference type="PROSITE" id="PS50297">
    <property type="entry name" value="ANK_REP_REGION"/>
    <property type="match status" value="7"/>
</dbReference>
<dbReference type="SUPFAM" id="SSF48403">
    <property type="entry name" value="Ankyrin repeat"/>
    <property type="match status" value="1"/>
</dbReference>
<comment type="caution">
    <text evidence="7">The sequence shown here is derived from an EMBL/GenBank/DDBJ whole genome shotgun (WGS) entry which is preliminary data.</text>
</comment>
<feature type="coiled-coil region" evidence="2">
    <location>
        <begin position="568"/>
        <end position="616"/>
    </location>
</feature>
<dbReference type="SMART" id="SM00248">
    <property type="entry name" value="ANK"/>
    <property type="match status" value="8"/>
</dbReference>
<dbReference type="InterPro" id="IPR002110">
    <property type="entry name" value="Ankyrin_rpt"/>
</dbReference>
<keyword evidence="4" id="KW-0812">Transmembrane</keyword>
<feature type="domain" description="DUF8212" evidence="6">
    <location>
        <begin position="224"/>
        <end position="257"/>
    </location>
</feature>
<dbReference type="InterPro" id="IPR058525">
    <property type="entry name" value="DUF8212"/>
</dbReference>
<dbReference type="Pfam" id="PF12796">
    <property type="entry name" value="Ank_2"/>
    <property type="match status" value="2"/>
</dbReference>
<gene>
    <name evidence="7" type="ORF">C8035_v011039</name>
</gene>
<name>A0A4R8QFH0_9PEZI</name>
<feature type="repeat" description="ANK" evidence="1">
    <location>
        <begin position="875"/>
        <end position="907"/>
    </location>
</feature>
<dbReference type="Pfam" id="PF00023">
    <property type="entry name" value="Ank"/>
    <property type="match status" value="1"/>
</dbReference>
<keyword evidence="2" id="KW-0175">Coiled coil</keyword>
<feature type="repeat" description="ANK" evidence="1">
    <location>
        <begin position="743"/>
        <end position="775"/>
    </location>
</feature>
<keyword evidence="1" id="KW-0040">ANK repeat</keyword>
<feature type="repeat" description="ANK" evidence="1">
    <location>
        <begin position="776"/>
        <end position="808"/>
    </location>
</feature>
<dbReference type="Pfam" id="PF26640">
    <property type="entry name" value="DUF8212"/>
    <property type="match status" value="1"/>
</dbReference>
<keyword evidence="8" id="KW-1185">Reference proteome</keyword>
<dbReference type="InterPro" id="IPR010730">
    <property type="entry name" value="HET"/>
</dbReference>
<sequence length="983" mass="109160">MRLINVRTGRLEEFYHEPPAYAVLSHTWGADEEEISFRDVQETATSKTGVGRAKFDGCCAQTLADGLDYAWIDTCCIDKANSTELSEAINSMFAWYQRASVCYAFLADVSPADNVSRPQSEFRHSRWFERGWTLQELLAPGNFRFYSRNWSFLGTKRQLSTIVAQITGIPRPFLLGAAELREASVAQRMSWAAKRVTKRREDIAYCLLGIFGVTMPMIYGEGDQAFGRLQEEIMRRNTDDSILAWNLSGLDTRPHNTIMGDVISGGILASSPSDFACSGDIVCRDQRGTLIDPLYVFGGHLRIQIRLFTSPSNLTFGLLDCHPKDNAQTVVGIPLRGAASDESSDEYIRPEGRLTELLQDANTDSPSRLIRIRKERQSPTDPSTNRRYGFYVEESADETGLEILDVEPRVRWEKDNATINTTVDFDGNETQLTWVRFRHKTNRCPDFVVLLELEVRQSLVQARCHVMSAARDTSLSMIASKAHSTNKHTFGKESASNGDTNLLVTLDEERVGAYPMFVVRLASLPEPPPVNVNVTQELAQLKRQTYLRDLLHEDRKIGPQRTVLEKQIRKQSTDLEGIKQNLADVQAQLDRLELEKQTLKRRLEETSKALILLEEKDEVLKLRRSGVCHAVAASQDAMGSLEQESAEQWYEAMFQSLLESISPEDSTAADLTPVADVSEKLLVQAVLQGHEATVQFLLDKGSSVELEDGEGHSLLTLATVRKHRGLMRMLVERGANTNSVNNHGTVPLHLATLQGDPFVVGLLLELGAHIEAMTRNGQTSLSLAAMKGNKGVVRLLLDKGADINAKNDDGWTALHVATSKGLREVVQLLLDREAKIELKTRSGQTALALAATRGDEQMTKFLLERGAATNPRDTNGWTPLFHATTKGRSIVMNLLLDHGADIAATCGKGQTLLMLAAERGQKSAVTLLINRGASVEAKDGKGTESQQGVLQHLRRNGGSSESLDSGRRMSWRRLWSTGYTIDE</sequence>
<dbReference type="Pfam" id="PF06985">
    <property type="entry name" value="HET"/>
    <property type="match status" value="1"/>
</dbReference>
<proteinExistence type="predicted"/>
<evidence type="ECO:0000256" key="1">
    <source>
        <dbReference type="PROSITE-ProRule" id="PRU00023"/>
    </source>
</evidence>
<evidence type="ECO:0000313" key="7">
    <source>
        <dbReference type="EMBL" id="TDZ32663.1"/>
    </source>
</evidence>
<dbReference type="PROSITE" id="PS50088">
    <property type="entry name" value="ANK_REPEAT"/>
    <property type="match status" value="7"/>
</dbReference>
<feature type="repeat" description="ANK" evidence="1">
    <location>
        <begin position="842"/>
        <end position="874"/>
    </location>
</feature>
<feature type="repeat" description="ANK" evidence="1">
    <location>
        <begin position="710"/>
        <end position="742"/>
    </location>
</feature>
<dbReference type="EMBL" id="QAPG01000074">
    <property type="protein sequence ID" value="TDZ32663.1"/>
    <property type="molecule type" value="Genomic_DNA"/>
</dbReference>
<feature type="domain" description="Heterokaryon incompatibility" evidence="5">
    <location>
        <begin position="21"/>
        <end position="110"/>
    </location>
</feature>